<feature type="transmembrane region" description="Helical" evidence="8">
    <location>
        <begin position="93"/>
        <end position="113"/>
    </location>
</feature>
<keyword evidence="7 8" id="KW-0472">Membrane</keyword>
<evidence type="ECO:0000256" key="2">
    <source>
        <dbReference type="ARBA" id="ARBA00007935"/>
    </source>
</evidence>
<keyword evidence="5 8" id="KW-0812">Transmembrane</keyword>
<feature type="transmembrane region" description="Helical" evidence="8">
    <location>
        <begin position="343"/>
        <end position="361"/>
    </location>
</feature>
<feature type="transmembrane region" description="Helical" evidence="8">
    <location>
        <begin position="271"/>
        <end position="293"/>
    </location>
</feature>
<evidence type="ECO:0000256" key="6">
    <source>
        <dbReference type="ARBA" id="ARBA00022989"/>
    </source>
</evidence>
<dbReference type="CDD" id="cd06550">
    <property type="entry name" value="TM_ABC_iron-siderophores_like"/>
    <property type="match status" value="1"/>
</dbReference>
<keyword evidence="6 8" id="KW-1133">Transmembrane helix</keyword>
<dbReference type="EMBL" id="JACHDS010000001">
    <property type="protein sequence ID" value="MBB6173615.1"/>
    <property type="molecule type" value="Genomic_DNA"/>
</dbReference>
<sequence>MSLDRPSTALADNVDQADDSTVAARALERRTRAHARTHAVRASGLVAALAVLAACAVVSIAVGAKAIPLSTVWGALWGPDGSYEHSVIYELRLPRTVLGVFVGAALGLAGALMQALTRNPLAEPGILGVNQGAAAAVVIAVSVFGFTAPDQYVWFAFAGAGATALLVYALGSRGRSGATPVRLALAGTAVAALLQGLIYSVVVLDSFTFDRIRFWQVGALAGRDLDAFLAIWPFMAIGLATALLLGPALNAVALGDDLASALGARIGVTRAVTALGVVLLCGAATATAGPIWFVGLIVPHVARAAVGPDQRWVLPYSAVFAAILLTCADILGRVVLPSGELEVGIVTAFIGAPVFIALVRARKMAQV</sequence>
<name>A0A7X0D6U4_9ACTN</name>
<evidence type="ECO:0000313" key="9">
    <source>
        <dbReference type="EMBL" id="MBB6173615.1"/>
    </source>
</evidence>
<dbReference type="Pfam" id="PF01032">
    <property type="entry name" value="FecCD"/>
    <property type="match status" value="1"/>
</dbReference>
<comment type="subcellular location">
    <subcellularLocation>
        <location evidence="1">Cell membrane</location>
        <topology evidence="1">Multi-pass membrane protein</topology>
    </subcellularLocation>
</comment>
<feature type="transmembrane region" description="Helical" evidence="8">
    <location>
        <begin position="313"/>
        <end position="331"/>
    </location>
</feature>
<dbReference type="PANTHER" id="PTHR30472">
    <property type="entry name" value="FERRIC ENTEROBACTIN TRANSPORT SYSTEM PERMEASE PROTEIN"/>
    <property type="match status" value="1"/>
</dbReference>
<evidence type="ECO:0000256" key="3">
    <source>
        <dbReference type="ARBA" id="ARBA00022448"/>
    </source>
</evidence>
<dbReference type="FunFam" id="1.10.3470.10:FF:000001">
    <property type="entry name" value="Vitamin B12 ABC transporter permease BtuC"/>
    <property type="match status" value="1"/>
</dbReference>
<dbReference type="Gene3D" id="1.10.3470.10">
    <property type="entry name" value="ABC transporter involved in vitamin B12 uptake, BtuC"/>
    <property type="match status" value="1"/>
</dbReference>
<accession>A0A7X0D6U4</accession>
<evidence type="ECO:0000256" key="4">
    <source>
        <dbReference type="ARBA" id="ARBA00022475"/>
    </source>
</evidence>
<dbReference type="AlphaFoldDB" id="A0A7X0D6U4"/>
<dbReference type="GO" id="GO:0033214">
    <property type="term" value="P:siderophore-iron import into cell"/>
    <property type="evidence" value="ECO:0007669"/>
    <property type="project" value="TreeGrafter"/>
</dbReference>
<dbReference type="InterPro" id="IPR037294">
    <property type="entry name" value="ABC_BtuC-like"/>
</dbReference>
<feature type="transmembrane region" description="Helical" evidence="8">
    <location>
        <begin position="183"/>
        <end position="207"/>
    </location>
</feature>
<comment type="caution">
    <text evidence="9">The sequence shown here is derived from an EMBL/GenBank/DDBJ whole genome shotgun (WGS) entry which is preliminary data.</text>
</comment>
<organism evidence="9 10">
    <name type="scientific">Nocardiopsis mwathae</name>
    <dbReference type="NCBI Taxonomy" id="1472723"/>
    <lineage>
        <taxon>Bacteria</taxon>
        <taxon>Bacillati</taxon>
        <taxon>Actinomycetota</taxon>
        <taxon>Actinomycetes</taxon>
        <taxon>Streptosporangiales</taxon>
        <taxon>Nocardiopsidaceae</taxon>
        <taxon>Nocardiopsis</taxon>
    </lineage>
</organism>
<dbReference type="PANTHER" id="PTHR30472:SF1">
    <property type="entry name" value="FE(3+) DICITRATE TRANSPORT SYSTEM PERMEASE PROTEIN FECC-RELATED"/>
    <property type="match status" value="1"/>
</dbReference>
<dbReference type="Proteomes" id="UP000546642">
    <property type="component" value="Unassembled WGS sequence"/>
</dbReference>
<dbReference type="SUPFAM" id="SSF81345">
    <property type="entry name" value="ABC transporter involved in vitamin B12 uptake, BtuC"/>
    <property type="match status" value="1"/>
</dbReference>
<evidence type="ECO:0000256" key="8">
    <source>
        <dbReference type="SAM" id="Phobius"/>
    </source>
</evidence>
<evidence type="ECO:0000313" key="10">
    <source>
        <dbReference type="Proteomes" id="UP000546642"/>
    </source>
</evidence>
<keyword evidence="10" id="KW-1185">Reference proteome</keyword>
<dbReference type="GO" id="GO:0022857">
    <property type="term" value="F:transmembrane transporter activity"/>
    <property type="evidence" value="ECO:0007669"/>
    <property type="project" value="InterPro"/>
</dbReference>
<evidence type="ECO:0000256" key="5">
    <source>
        <dbReference type="ARBA" id="ARBA00022692"/>
    </source>
</evidence>
<protein>
    <submittedName>
        <fullName evidence="9">Iron complex transport system permease protein</fullName>
    </submittedName>
</protein>
<evidence type="ECO:0000256" key="1">
    <source>
        <dbReference type="ARBA" id="ARBA00004651"/>
    </source>
</evidence>
<feature type="transmembrane region" description="Helical" evidence="8">
    <location>
        <begin position="227"/>
        <end position="250"/>
    </location>
</feature>
<gene>
    <name evidence="9" type="ORF">HNR23_003675</name>
</gene>
<feature type="transmembrane region" description="Helical" evidence="8">
    <location>
        <begin position="125"/>
        <end position="146"/>
    </location>
</feature>
<comment type="similarity">
    <text evidence="2">Belongs to the binding-protein-dependent transport system permease family. FecCD subfamily.</text>
</comment>
<reference evidence="9 10" key="1">
    <citation type="submission" date="2020-08" db="EMBL/GenBank/DDBJ databases">
        <title>Sequencing the genomes of 1000 actinobacteria strains.</title>
        <authorList>
            <person name="Klenk H.-P."/>
        </authorList>
    </citation>
    <scope>NUCLEOTIDE SEQUENCE [LARGE SCALE GENOMIC DNA]</scope>
    <source>
        <strain evidence="9 10">DSM 46659</strain>
    </source>
</reference>
<feature type="transmembrane region" description="Helical" evidence="8">
    <location>
        <begin position="152"/>
        <end position="171"/>
    </location>
</feature>
<evidence type="ECO:0000256" key="7">
    <source>
        <dbReference type="ARBA" id="ARBA00023136"/>
    </source>
</evidence>
<feature type="transmembrane region" description="Helical" evidence="8">
    <location>
        <begin position="39"/>
        <end position="64"/>
    </location>
</feature>
<dbReference type="InterPro" id="IPR000522">
    <property type="entry name" value="ABC_transptr_permease_BtuC"/>
</dbReference>
<keyword evidence="4" id="KW-1003">Cell membrane</keyword>
<dbReference type="GO" id="GO:0005886">
    <property type="term" value="C:plasma membrane"/>
    <property type="evidence" value="ECO:0007669"/>
    <property type="project" value="UniProtKB-SubCell"/>
</dbReference>
<proteinExistence type="inferred from homology"/>
<dbReference type="RefSeq" id="WP_184077113.1">
    <property type="nucleotide sequence ID" value="NZ_JACHDS010000001.1"/>
</dbReference>
<keyword evidence="3" id="KW-0813">Transport</keyword>